<dbReference type="EMBL" id="JBHRTR010000054">
    <property type="protein sequence ID" value="MFC3231270.1"/>
    <property type="molecule type" value="Genomic_DNA"/>
</dbReference>
<protein>
    <submittedName>
        <fullName evidence="1">Uncharacterized protein</fullName>
    </submittedName>
</protein>
<dbReference type="Proteomes" id="UP001595528">
    <property type="component" value="Unassembled WGS sequence"/>
</dbReference>
<keyword evidence="2" id="KW-1185">Reference proteome</keyword>
<reference evidence="2" key="1">
    <citation type="journal article" date="2019" name="Int. J. Syst. Evol. Microbiol.">
        <title>The Global Catalogue of Microorganisms (GCM) 10K type strain sequencing project: providing services to taxonomists for standard genome sequencing and annotation.</title>
        <authorList>
            <consortium name="The Broad Institute Genomics Platform"/>
            <consortium name="The Broad Institute Genome Sequencing Center for Infectious Disease"/>
            <person name="Wu L."/>
            <person name="Ma J."/>
        </authorList>
    </citation>
    <scope>NUCLEOTIDE SEQUENCE [LARGE SCALE GENOMIC DNA]</scope>
    <source>
        <strain evidence="2">KCTC 42964</strain>
    </source>
</reference>
<gene>
    <name evidence="1" type="ORF">ACFOGJ_28740</name>
</gene>
<organism evidence="1 2">
    <name type="scientific">Marinibaculum pumilum</name>
    <dbReference type="NCBI Taxonomy" id="1766165"/>
    <lineage>
        <taxon>Bacteria</taxon>
        <taxon>Pseudomonadati</taxon>
        <taxon>Pseudomonadota</taxon>
        <taxon>Alphaproteobacteria</taxon>
        <taxon>Rhodospirillales</taxon>
        <taxon>Rhodospirillaceae</taxon>
        <taxon>Marinibaculum</taxon>
    </lineage>
</organism>
<dbReference type="RefSeq" id="WP_379906737.1">
    <property type="nucleotide sequence ID" value="NZ_JBHRTR010000054.1"/>
</dbReference>
<proteinExistence type="predicted"/>
<comment type="caution">
    <text evidence="1">The sequence shown here is derived from an EMBL/GenBank/DDBJ whole genome shotgun (WGS) entry which is preliminary data.</text>
</comment>
<sequence>MTTLIEIGRAVADKVQLDRPLALAGSTDPGGQRLLQLAQEAGEAVARAHPWAALRREHVFTALGQEEQAGALPADFDRMLPETLWDRANRVRLTGPVPPAAWAALKAEGHAGRRRFALRAGTLLVLPAPAGGESYALEYVSRHWCAAAGGAGQAAWIADSDTALVDPILVQLHMTAAFLDGEGQPAGLAMARYRERLADLIASDQAELAVLSAGDIFQ</sequence>
<name>A0ABV7LAE9_9PROT</name>
<evidence type="ECO:0000313" key="2">
    <source>
        <dbReference type="Proteomes" id="UP001595528"/>
    </source>
</evidence>
<evidence type="ECO:0000313" key="1">
    <source>
        <dbReference type="EMBL" id="MFC3231270.1"/>
    </source>
</evidence>
<accession>A0ABV7LAE9</accession>